<gene>
    <name evidence="1" type="primary">19.2</name>
    <name evidence="1" type="ORF">AS7_0052</name>
</gene>
<dbReference type="GeneID" id="6449680"/>
<accession>B3VCS1</accession>
<proteinExistence type="predicted"/>
<name>B3VCS1_9CAUD</name>
<sequence length="64" mass="7247">MATDWLLCLSKSMMKATRFFVDNLLTLFDSIWMTSVNVNSNMAKLATLFSSCSTLTCPMLRSTR</sequence>
<dbReference type="KEGG" id="vg:6449680"/>
<dbReference type="EMBL" id="EU734171">
    <property type="protein sequence ID" value="ACF15776.1"/>
    <property type="molecule type" value="Genomic_DNA"/>
</dbReference>
<organism evidence="1 2">
    <name type="scientific">Escherichia phage BA14</name>
    <dbReference type="NCBI Taxonomy" id="532074"/>
    <lineage>
        <taxon>Viruses</taxon>
        <taxon>Duplodnaviria</taxon>
        <taxon>Heunggongvirae</taxon>
        <taxon>Uroviricota</taxon>
        <taxon>Caudoviricetes</taxon>
        <taxon>Autographivirales</taxon>
        <taxon>Autotranscriptaviridae</taxon>
        <taxon>Studiervirinae</taxon>
        <taxon>Berlinvirus</taxon>
        <taxon>Berlinvirus BA14</taxon>
    </lineage>
</organism>
<dbReference type="Proteomes" id="UP000000616">
    <property type="component" value="Segment"/>
</dbReference>
<protein>
    <submittedName>
        <fullName evidence="1">Gp19.2</fullName>
    </submittedName>
</protein>
<keyword evidence="2" id="KW-1185">Reference proteome</keyword>
<reference evidence="1 2" key="1">
    <citation type="submission" date="2008-05" db="EMBL/GenBank/DDBJ databases">
        <title>Genomic sequences and analysis of several T7-like bacteriophages.</title>
        <authorList>
            <person name="Savalia D."/>
            <person name="Severinov K."/>
            <person name="Molineux I."/>
        </authorList>
    </citation>
    <scope>NUCLEOTIDE SEQUENCE [LARGE SCALE GENOMIC DNA]</scope>
</reference>
<evidence type="ECO:0000313" key="1">
    <source>
        <dbReference type="EMBL" id="ACF15776.1"/>
    </source>
</evidence>
<dbReference type="RefSeq" id="YP_002003499.1">
    <property type="nucleotide sequence ID" value="NC_011040.1"/>
</dbReference>
<evidence type="ECO:0000313" key="2">
    <source>
        <dbReference type="Proteomes" id="UP000000616"/>
    </source>
</evidence>